<gene>
    <name evidence="2" type="ORF">HJ536_19730</name>
</gene>
<dbReference type="Proteomes" id="UP000592216">
    <property type="component" value="Unassembled WGS sequence"/>
</dbReference>
<organism evidence="2 3">
    <name type="scientific">Donghicola mangrovi</name>
    <dbReference type="NCBI Taxonomy" id="2729614"/>
    <lineage>
        <taxon>Bacteria</taxon>
        <taxon>Pseudomonadati</taxon>
        <taxon>Pseudomonadota</taxon>
        <taxon>Alphaproteobacteria</taxon>
        <taxon>Rhodobacterales</taxon>
        <taxon>Roseobacteraceae</taxon>
        <taxon>Donghicola</taxon>
    </lineage>
</organism>
<dbReference type="AlphaFoldDB" id="A0A850Q719"/>
<dbReference type="Pfam" id="PF05193">
    <property type="entry name" value="Peptidase_M16_C"/>
    <property type="match status" value="1"/>
</dbReference>
<dbReference type="GO" id="GO:0046872">
    <property type="term" value="F:metal ion binding"/>
    <property type="evidence" value="ECO:0007669"/>
    <property type="project" value="InterPro"/>
</dbReference>
<dbReference type="InterPro" id="IPR007863">
    <property type="entry name" value="Peptidase_M16_C"/>
</dbReference>
<dbReference type="PROSITE" id="PS51257">
    <property type="entry name" value="PROKAR_LIPOPROTEIN"/>
    <property type="match status" value="1"/>
</dbReference>
<evidence type="ECO:0000259" key="1">
    <source>
        <dbReference type="Pfam" id="PF05193"/>
    </source>
</evidence>
<accession>A0A850Q719</accession>
<feature type="domain" description="Peptidase M16 C-terminal" evidence="1">
    <location>
        <begin position="196"/>
        <end position="357"/>
    </location>
</feature>
<dbReference type="Gene3D" id="3.30.830.10">
    <property type="entry name" value="Metalloenzyme, LuxS/M16 peptidase-like"/>
    <property type="match status" value="2"/>
</dbReference>
<dbReference type="RefSeq" id="WP_177159115.1">
    <property type="nucleotide sequence ID" value="NZ_JABCJE010000019.1"/>
</dbReference>
<dbReference type="EMBL" id="JABCJE010000019">
    <property type="protein sequence ID" value="NVO25587.1"/>
    <property type="molecule type" value="Genomic_DNA"/>
</dbReference>
<sequence>MFQTTRRVLSSCALILGLAACKDDNNRVISSHVSPAGHAFQLMPITEKGVTDIMVSAAWATDWLNNSQNNTWVPGLAAEMMLSGGTDTLSSAEVLDLLDDKNAYGHIGPASDLIYGEVEFPNNHRNAVLPVLADLFQRPVFDPGWFDRIIAQTRDQATQDFPLHVQMWQASRYAIFGETPQMKFLSATDLDALDAVQPDDLRQWHKDSFAAPPVALVVTGAVNVEDAGEIIDTLLPPPSATVAEQFEAAPLTLPDRMIYLHDPAAEKSILGFLGTLSSTHDGMDGIDLVAANLFAAGAGSPLFDAIRTDLGASYGMSMELLNYSRLQRGFVITGEIDTAKMRQAQDAVLRAYADFRAAPGLDGLEDTTQRIADNIRQNMVYVSSSATMIRELLLDGRDPQDYHSIADDLAALTAKDVAQRLQSAFPQAGDLAVFAAGPDPQAFPDACVITAPEQALECR</sequence>
<dbReference type="SUPFAM" id="SSF63411">
    <property type="entry name" value="LuxS/MPP-like metallohydrolase"/>
    <property type="match status" value="2"/>
</dbReference>
<evidence type="ECO:0000313" key="3">
    <source>
        <dbReference type="Proteomes" id="UP000592216"/>
    </source>
</evidence>
<dbReference type="InterPro" id="IPR011249">
    <property type="entry name" value="Metalloenz_LuxS/M16"/>
</dbReference>
<proteinExistence type="predicted"/>
<protein>
    <submittedName>
        <fullName evidence="2">Insulinase family protein</fullName>
    </submittedName>
</protein>
<name>A0A850Q719_9RHOB</name>
<comment type="caution">
    <text evidence="2">The sequence shown here is derived from an EMBL/GenBank/DDBJ whole genome shotgun (WGS) entry which is preliminary data.</text>
</comment>
<reference evidence="2 3" key="1">
    <citation type="submission" date="2020-04" db="EMBL/GenBank/DDBJ databases">
        <title>Donghicola sp., a member of the Rhodobacteraceae family isolated from mangrove forest in Thailand.</title>
        <authorList>
            <person name="Charoenyingcharoen P."/>
            <person name="Yukphan P."/>
        </authorList>
    </citation>
    <scope>NUCLEOTIDE SEQUENCE [LARGE SCALE GENOMIC DNA]</scope>
    <source>
        <strain evidence="2 3">B5-SW-15</strain>
    </source>
</reference>
<evidence type="ECO:0000313" key="2">
    <source>
        <dbReference type="EMBL" id="NVO25587.1"/>
    </source>
</evidence>